<dbReference type="CDD" id="cd18186">
    <property type="entry name" value="BTB_POZ_ZBTB_KLHL-like"/>
    <property type="match status" value="1"/>
</dbReference>
<dbReference type="InterPro" id="IPR000210">
    <property type="entry name" value="BTB/POZ_dom"/>
</dbReference>
<feature type="compositionally biased region" description="Low complexity" evidence="2">
    <location>
        <begin position="33"/>
        <end position="48"/>
    </location>
</feature>
<reference evidence="4" key="1">
    <citation type="submission" date="2021-01" db="EMBL/GenBank/DDBJ databases">
        <authorList>
            <person name="Corre E."/>
            <person name="Pelletier E."/>
            <person name="Niang G."/>
            <person name="Scheremetjew M."/>
            <person name="Finn R."/>
            <person name="Kale V."/>
            <person name="Holt S."/>
            <person name="Cochrane G."/>
            <person name="Meng A."/>
            <person name="Brown T."/>
            <person name="Cohen L."/>
        </authorList>
    </citation>
    <scope>NUCLEOTIDE SEQUENCE</scope>
    <source>
        <strain evidence="4">SAG 11-49</strain>
    </source>
</reference>
<name>A0A7S0S2G6_9CHLO</name>
<evidence type="ECO:0000256" key="1">
    <source>
        <dbReference type="ARBA" id="ARBA00004906"/>
    </source>
</evidence>
<organism evidence="4">
    <name type="scientific">Chlamydomonas leiostraca</name>
    <dbReference type="NCBI Taxonomy" id="1034604"/>
    <lineage>
        <taxon>Eukaryota</taxon>
        <taxon>Viridiplantae</taxon>
        <taxon>Chlorophyta</taxon>
        <taxon>core chlorophytes</taxon>
        <taxon>Chlorophyceae</taxon>
        <taxon>CS clade</taxon>
        <taxon>Chlamydomonadales</taxon>
        <taxon>Chlamydomonadaceae</taxon>
        <taxon>Chlamydomonas</taxon>
    </lineage>
</organism>
<sequence>MFSEETLAELWASKAMSDVIVVFSTEPEAVKAAAEAAAEQAEEQVGATRGRGRASRGRGRGRSTSPANGNARHKGVKRSADEDEVQWPEGSVVVSAHRVVLCSSSDYFKAQLLNDSLVLHKPLHLPQPDGSRLRVLVVGVGAQWELDVAERVLHLMYAPATTTQLQAQPWVLLQACQLAQQLQAPAVVKTCAAALAATPEQHLSLPFDSQVLCLLDTTSHAVDVPGLDDLKSLCTKHADSMLDETEGVAGKQATLAQVRQLAELQPSQLHITLASKLAALLDALEAGGELQRHLKQHAQLQALCQGSAMQHLGDAAVVANSAQLLKQFRRLHLSLLKHWVATDEVATDGSENCVVWLLDAWHEEQARHAKTRPQKDKLAEDMAALSALVRVRRLTPSFLHAVLPGIAWFQPARLLPLAAAAQAAGALQAPCAKVLGHEHLADKVPGIPKAWVSSPARTGVSAATPSVLLAVSKDRLEQAVSEAVQAGKKEEDKQKLCSEAAVVQGFSLQASLEVVPDVKAAGRARIVIKVGCAKVPQRRFPTTLCLVPTKYTLACMTVKGKETTLSATYAVMYDDRNWRHVWDNTFGVGSVSSASELAKCMQADQLQATVMWKEVDGVAGSALWQVVE</sequence>
<feature type="domain" description="BTB" evidence="3">
    <location>
        <begin position="94"/>
        <end position="157"/>
    </location>
</feature>
<dbReference type="Pfam" id="PF00651">
    <property type="entry name" value="BTB"/>
    <property type="match status" value="1"/>
</dbReference>
<evidence type="ECO:0000313" key="4">
    <source>
        <dbReference type="EMBL" id="CAD8692947.1"/>
    </source>
</evidence>
<dbReference type="SUPFAM" id="SSF54695">
    <property type="entry name" value="POZ domain"/>
    <property type="match status" value="1"/>
</dbReference>
<dbReference type="AlphaFoldDB" id="A0A7S0S2G6"/>
<accession>A0A7S0S2G6</accession>
<proteinExistence type="predicted"/>
<gene>
    <name evidence="4" type="ORF">CLEI1391_LOCUS17130</name>
</gene>
<dbReference type="Gene3D" id="3.30.710.10">
    <property type="entry name" value="Potassium Channel Kv1.1, Chain A"/>
    <property type="match status" value="1"/>
</dbReference>
<dbReference type="InterPro" id="IPR011333">
    <property type="entry name" value="SKP1/BTB/POZ_sf"/>
</dbReference>
<feature type="compositionally biased region" description="Basic residues" evidence="2">
    <location>
        <begin position="50"/>
        <end position="61"/>
    </location>
</feature>
<evidence type="ECO:0000259" key="3">
    <source>
        <dbReference type="PROSITE" id="PS50097"/>
    </source>
</evidence>
<comment type="pathway">
    <text evidence="1">Protein modification; protein ubiquitination.</text>
</comment>
<dbReference type="PROSITE" id="PS50097">
    <property type="entry name" value="BTB"/>
    <property type="match status" value="1"/>
</dbReference>
<dbReference type="EMBL" id="HBFB01030619">
    <property type="protein sequence ID" value="CAD8692947.1"/>
    <property type="molecule type" value="Transcribed_RNA"/>
</dbReference>
<feature type="region of interest" description="Disordered" evidence="2">
    <location>
        <begin position="33"/>
        <end position="84"/>
    </location>
</feature>
<evidence type="ECO:0000256" key="2">
    <source>
        <dbReference type="SAM" id="MobiDB-lite"/>
    </source>
</evidence>
<protein>
    <recommendedName>
        <fullName evidence="3">BTB domain-containing protein</fullName>
    </recommendedName>
</protein>